<keyword evidence="6" id="KW-0963">Cytoplasm</keyword>
<dbReference type="PANTHER" id="PTHR34276">
    <property type="entry name" value="MINI-RIBONUCLEASE 3"/>
    <property type="match status" value="1"/>
</dbReference>
<name>A0A1M4W3H6_9CLOT</name>
<evidence type="ECO:0000313" key="9">
    <source>
        <dbReference type="Proteomes" id="UP000184423"/>
    </source>
</evidence>
<evidence type="ECO:0000256" key="4">
    <source>
        <dbReference type="ARBA" id="ARBA00022759"/>
    </source>
</evidence>
<sequence length="137" mass="15971">MLNIDKYIGLSEREVGLLNPIIWAYIGDAVYEMFVRSHLITKGIVKPNQIHRASIMYVKASNQAQFLREIEPILTEEELDIVRRTRNAKVGHVPKNANLFDYKMATAFEGLIGYLFLTRRYERLDEIIDITLNRINM</sequence>
<dbReference type="HAMAP" id="MF_01468">
    <property type="entry name" value="RNase_Mini_III"/>
    <property type="match status" value="1"/>
</dbReference>
<dbReference type="AlphaFoldDB" id="A0A1M4W3H6"/>
<comment type="subunit">
    <text evidence="6">Homodimer.</text>
</comment>
<dbReference type="EC" id="3.1.26.-" evidence="6"/>
<dbReference type="GO" id="GO:0004525">
    <property type="term" value="F:ribonuclease III activity"/>
    <property type="evidence" value="ECO:0007669"/>
    <property type="project" value="InterPro"/>
</dbReference>
<evidence type="ECO:0000259" key="7">
    <source>
        <dbReference type="Pfam" id="PF00636"/>
    </source>
</evidence>
<comment type="function">
    <text evidence="6">Involved in correct processing of both the 5' and 3' ends of 23S rRNA precursor. Processes 30S rRNA precursor transcript even in absence of ribonuclease 3 (Rnc); Rnc processes 30S rRNA into smaller rRNA precursors.</text>
</comment>
<evidence type="ECO:0000256" key="1">
    <source>
        <dbReference type="ARBA" id="ARBA00022517"/>
    </source>
</evidence>
<dbReference type="GO" id="GO:0005737">
    <property type="term" value="C:cytoplasm"/>
    <property type="evidence" value="ECO:0007669"/>
    <property type="project" value="UniProtKB-SubCell"/>
</dbReference>
<keyword evidence="6" id="KW-0694">RNA-binding</keyword>
<feature type="domain" description="RNase III" evidence="7">
    <location>
        <begin position="24"/>
        <end position="119"/>
    </location>
</feature>
<dbReference type="InterPro" id="IPR036389">
    <property type="entry name" value="RNase_III_sf"/>
</dbReference>
<keyword evidence="3 6" id="KW-0540">Nuclease</keyword>
<dbReference type="EMBL" id="FQVG01000015">
    <property type="protein sequence ID" value="SHE75844.1"/>
    <property type="molecule type" value="Genomic_DNA"/>
</dbReference>
<reference evidence="9" key="1">
    <citation type="submission" date="2016-11" db="EMBL/GenBank/DDBJ databases">
        <authorList>
            <person name="Varghese N."/>
            <person name="Submissions S."/>
        </authorList>
    </citation>
    <scope>NUCLEOTIDE SEQUENCE [LARGE SCALE GENOMIC DNA]</scope>
    <source>
        <strain evidence="9">DSM 10124</strain>
    </source>
</reference>
<dbReference type="InterPro" id="IPR000999">
    <property type="entry name" value="RNase_III_dom"/>
</dbReference>
<comment type="similarity">
    <text evidence="6">Belongs to the MrnC RNase family.</text>
</comment>
<dbReference type="GO" id="GO:0019843">
    <property type="term" value="F:rRNA binding"/>
    <property type="evidence" value="ECO:0007669"/>
    <property type="project" value="UniProtKB-UniRule"/>
</dbReference>
<keyword evidence="5 6" id="KW-0378">Hydrolase</keyword>
<dbReference type="SUPFAM" id="SSF69065">
    <property type="entry name" value="RNase III domain-like"/>
    <property type="match status" value="1"/>
</dbReference>
<dbReference type="Proteomes" id="UP000184423">
    <property type="component" value="Unassembled WGS sequence"/>
</dbReference>
<protein>
    <recommendedName>
        <fullName evidence="6">Mini-ribonuclease 3</fullName>
        <shortName evidence="6">Mini-3</shortName>
        <shortName evidence="6">Mini-RNase 3</shortName>
        <ecNumber evidence="6">3.1.26.-</ecNumber>
    </recommendedName>
    <alternativeName>
        <fullName evidence="6">Mini-RNase III</fullName>
        <shortName evidence="6">Mini-III</shortName>
    </alternativeName>
</protein>
<proteinExistence type="inferred from homology"/>
<keyword evidence="6" id="KW-0699">rRNA-binding</keyword>
<gene>
    <name evidence="6" type="primary">mrnC</name>
    <name evidence="8" type="ORF">SAMN02746091_01049</name>
</gene>
<evidence type="ECO:0000256" key="6">
    <source>
        <dbReference type="HAMAP-Rule" id="MF_01468"/>
    </source>
</evidence>
<keyword evidence="2 6" id="KW-0698">rRNA processing</keyword>
<dbReference type="PANTHER" id="PTHR34276:SF1">
    <property type="entry name" value="MINI-RIBONUCLEASE 3"/>
    <property type="match status" value="1"/>
</dbReference>
<dbReference type="GO" id="GO:0006364">
    <property type="term" value="P:rRNA processing"/>
    <property type="evidence" value="ECO:0007669"/>
    <property type="project" value="UniProtKB-UniRule"/>
</dbReference>
<evidence type="ECO:0000256" key="5">
    <source>
        <dbReference type="ARBA" id="ARBA00022801"/>
    </source>
</evidence>
<dbReference type="RefSeq" id="WP_051350664.1">
    <property type="nucleotide sequence ID" value="NZ_FQVG01000015.1"/>
</dbReference>
<evidence type="ECO:0000256" key="3">
    <source>
        <dbReference type="ARBA" id="ARBA00022722"/>
    </source>
</evidence>
<evidence type="ECO:0000256" key="2">
    <source>
        <dbReference type="ARBA" id="ARBA00022552"/>
    </source>
</evidence>
<dbReference type="InterPro" id="IPR008226">
    <property type="entry name" value="Mini3_fam"/>
</dbReference>
<evidence type="ECO:0000313" key="8">
    <source>
        <dbReference type="EMBL" id="SHE75844.1"/>
    </source>
</evidence>
<comment type="cofactor">
    <cofactor evidence="6">
        <name>Mg(2+)</name>
        <dbReference type="ChEBI" id="CHEBI:18420"/>
    </cofactor>
</comment>
<keyword evidence="4 6" id="KW-0255">Endonuclease</keyword>
<dbReference type="PIRSF" id="PIRSF005520">
    <property type="entry name" value="UCP005520"/>
    <property type="match status" value="1"/>
</dbReference>
<dbReference type="Pfam" id="PF00636">
    <property type="entry name" value="Ribonuclease_3"/>
    <property type="match status" value="1"/>
</dbReference>
<keyword evidence="6" id="KW-0460">Magnesium</keyword>
<feature type="active site" evidence="6">
    <location>
        <position position="28"/>
    </location>
</feature>
<keyword evidence="1 6" id="KW-0690">Ribosome biogenesis</keyword>
<accession>A0A1M4W3H6</accession>
<comment type="subcellular location">
    <subcellularLocation>
        <location evidence="6">Cytoplasm</location>
    </subcellularLocation>
</comment>
<organism evidence="8 9">
    <name type="scientific">Caloramator proteoclasticus DSM 10124</name>
    <dbReference type="NCBI Taxonomy" id="1121262"/>
    <lineage>
        <taxon>Bacteria</taxon>
        <taxon>Bacillati</taxon>
        <taxon>Bacillota</taxon>
        <taxon>Clostridia</taxon>
        <taxon>Eubacteriales</taxon>
        <taxon>Clostridiaceae</taxon>
        <taxon>Caloramator</taxon>
    </lineage>
</organism>
<keyword evidence="9" id="KW-1185">Reference proteome</keyword>
<dbReference type="Gene3D" id="1.10.1520.10">
    <property type="entry name" value="Ribonuclease III domain"/>
    <property type="match status" value="1"/>
</dbReference>